<name>A0ABW1SX93_9ACTN</name>
<keyword evidence="3" id="KW-1185">Reference proteome</keyword>
<dbReference type="PROSITE" id="PS51186">
    <property type="entry name" value="GNAT"/>
    <property type="match status" value="1"/>
</dbReference>
<proteinExistence type="predicted"/>
<reference evidence="3" key="1">
    <citation type="journal article" date="2019" name="Int. J. Syst. Evol. Microbiol.">
        <title>The Global Catalogue of Microorganisms (GCM) 10K type strain sequencing project: providing services to taxonomists for standard genome sequencing and annotation.</title>
        <authorList>
            <consortium name="The Broad Institute Genomics Platform"/>
            <consortium name="The Broad Institute Genome Sequencing Center for Infectious Disease"/>
            <person name="Wu L."/>
            <person name="Ma J."/>
        </authorList>
    </citation>
    <scope>NUCLEOTIDE SEQUENCE [LARGE SCALE GENOMIC DNA]</scope>
    <source>
        <strain evidence="3">CGMCC 4.7317</strain>
    </source>
</reference>
<evidence type="ECO:0000313" key="2">
    <source>
        <dbReference type="EMBL" id="MFC6236600.1"/>
    </source>
</evidence>
<accession>A0ABW1SX93</accession>
<organism evidence="2 3">
    <name type="scientific">Longivirga aurantiaca</name>
    <dbReference type="NCBI Taxonomy" id="1837743"/>
    <lineage>
        <taxon>Bacteria</taxon>
        <taxon>Bacillati</taxon>
        <taxon>Actinomycetota</taxon>
        <taxon>Actinomycetes</taxon>
        <taxon>Sporichthyales</taxon>
        <taxon>Sporichthyaceae</taxon>
        <taxon>Longivirga</taxon>
    </lineage>
</organism>
<evidence type="ECO:0000313" key="3">
    <source>
        <dbReference type="Proteomes" id="UP001596138"/>
    </source>
</evidence>
<comment type="caution">
    <text evidence="2">The sequence shown here is derived from an EMBL/GenBank/DDBJ whole genome shotgun (WGS) entry which is preliminary data.</text>
</comment>
<dbReference type="InterPro" id="IPR000182">
    <property type="entry name" value="GNAT_dom"/>
</dbReference>
<dbReference type="Pfam" id="PF13302">
    <property type="entry name" value="Acetyltransf_3"/>
    <property type="match status" value="1"/>
</dbReference>
<dbReference type="Proteomes" id="UP001596138">
    <property type="component" value="Unassembled WGS sequence"/>
</dbReference>
<dbReference type="PANTHER" id="PTHR39173">
    <property type="entry name" value="ACETYLTRANSFERASE"/>
    <property type="match status" value="1"/>
</dbReference>
<gene>
    <name evidence="2" type="ORF">ACFQGU_01825</name>
</gene>
<feature type="domain" description="N-acetyltransferase" evidence="1">
    <location>
        <begin position="1"/>
        <end position="184"/>
    </location>
</feature>
<dbReference type="EMBL" id="JBHSTI010000002">
    <property type="protein sequence ID" value="MFC6236600.1"/>
    <property type="molecule type" value="Genomic_DNA"/>
</dbReference>
<evidence type="ECO:0000259" key="1">
    <source>
        <dbReference type="PROSITE" id="PS51186"/>
    </source>
</evidence>
<dbReference type="SUPFAM" id="SSF55729">
    <property type="entry name" value="Acyl-CoA N-acyltransferases (Nat)"/>
    <property type="match status" value="1"/>
</dbReference>
<dbReference type="PANTHER" id="PTHR39173:SF1">
    <property type="entry name" value="ACETYLTRANSFERASE"/>
    <property type="match status" value="1"/>
</dbReference>
<protein>
    <submittedName>
        <fullName evidence="2">GNAT family N-acetyltransferase</fullName>
    </submittedName>
</protein>
<dbReference type="RefSeq" id="WP_386763642.1">
    <property type="nucleotide sequence ID" value="NZ_JBHSTI010000002.1"/>
</dbReference>
<dbReference type="Gene3D" id="3.40.630.30">
    <property type="match status" value="1"/>
</dbReference>
<dbReference type="InterPro" id="IPR016181">
    <property type="entry name" value="Acyl_CoA_acyltransferase"/>
</dbReference>
<sequence length="184" mass="20430">MDLVAPDRAYLDGYLDALRREWSPTTTDPGYWRAELARVSADPDLALAQFNERDGGGRTITLPDGTEVARIPGVVRWLWDGEFCGAINARWQPGTPDLPPHVLGHIGYSVVPWKQRRGYATEALRQMLDIVRTEGLPYVEITTQPDNIGSQRVIEANGGVSLGEFVEPEQYGGHLGVKYRIDLA</sequence>